<organism evidence="6 7">
    <name type="scientific">Comamonas resistens</name>
    <dbReference type="NCBI Taxonomy" id="3046670"/>
    <lineage>
        <taxon>Bacteria</taxon>
        <taxon>Pseudomonadati</taxon>
        <taxon>Pseudomonadota</taxon>
        <taxon>Betaproteobacteria</taxon>
        <taxon>Burkholderiales</taxon>
        <taxon>Comamonadaceae</taxon>
        <taxon>Comamonas</taxon>
    </lineage>
</organism>
<dbReference type="EMBL" id="CP125947">
    <property type="protein sequence ID" value="WHS67619.1"/>
    <property type="molecule type" value="Genomic_DNA"/>
</dbReference>
<dbReference type="Pfam" id="PF00072">
    <property type="entry name" value="Response_reg"/>
    <property type="match status" value="1"/>
</dbReference>
<name>A0ABY8SX42_9BURK</name>
<dbReference type="InterPro" id="IPR001789">
    <property type="entry name" value="Sig_transdc_resp-reg_receiver"/>
</dbReference>
<dbReference type="RefSeq" id="WP_283488646.1">
    <property type="nucleotide sequence ID" value="NZ_CP125947.1"/>
</dbReference>
<dbReference type="Pfam" id="PF25601">
    <property type="entry name" value="AAA_lid_14"/>
    <property type="match status" value="1"/>
</dbReference>
<dbReference type="InterPro" id="IPR058031">
    <property type="entry name" value="AAA_lid_NorR"/>
</dbReference>
<dbReference type="Gene3D" id="1.10.8.60">
    <property type="match status" value="1"/>
</dbReference>
<evidence type="ECO:0000259" key="5">
    <source>
        <dbReference type="PROSITE" id="PS50110"/>
    </source>
</evidence>
<dbReference type="SUPFAM" id="SSF52540">
    <property type="entry name" value="P-loop containing nucleoside triphosphate hydrolases"/>
    <property type="match status" value="1"/>
</dbReference>
<feature type="modified residue" description="4-aspartylphosphate" evidence="3">
    <location>
        <position position="55"/>
    </location>
</feature>
<evidence type="ECO:0000256" key="1">
    <source>
        <dbReference type="ARBA" id="ARBA00022741"/>
    </source>
</evidence>
<evidence type="ECO:0000313" key="7">
    <source>
        <dbReference type="Proteomes" id="UP001240697"/>
    </source>
</evidence>
<dbReference type="PANTHER" id="PTHR32071:SF57">
    <property type="entry name" value="C4-DICARBOXYLATE TRANSPORT TRANSCRIPTIONAL REGULATORY PROTEIN DCTD"/>
    <property type="match status" value="1"/>
</dbReference>
<evidence type="ECO:0000259" key="4">
    <source>
        <dbReference type="PROSITE" id="PS50045"/>
    </source>
</evidence>
<keyword evidence="2" id="KW-0067">ATP-binding</keyword>
<dbReference type="PANTHER" id="PTHR32071">
    <property type="entry name" value="TRANSCRIPTIONAL REGULATORY PROTEIN"/>
    <property type="match status" value="1"/>
</dbReference>
<dbReference type="InterPro" id="IPR003593">
    <property type="entry name" value="AAA+_ATPase"/>
</dbReference>
<evidence type="ECO:0000256" key="2">
    <source>
        <dbReference type="ARBA" id="ARBA00022840"/>
    </source>
</evidence>
<dbReference type="InterPro" id="IPR011006">
    <property type="entry name" value="CheY-like_superfamily"/>
</dbReference>
<dbReference type="InterPro" id="IPR027417">
    <property type="entry name" value="P-loop_NTPase"/>
</dbReference>
<feature type="domain" description="Sigma-54 factor interaction" evidence="4">
    <location>
        <begin position="146"/>
        <end position="372"/>
    </location>
</feature>
<dbReference type="PROSITE" id="PS50110">
    <property type="entry name" value="RESPONSE_REGULATORY"/>
    <property type="match status" value="1"/>
</dbReference>
<dbReference type="SMART" id="SM00382">
    <property type="entry name" value="AAA"/>
    <property type="match status" value="1"/>
</dbReference>
<evidence type="ECO:0000313" key="6">
    <source>
        <dbReference type="EMBL" id="WHS67619.1"/>
    </source>
</evidence>
<dbReference type="CDD" id="cd00009">
    <property type="entry name" value="AAA"/>
    <property type="match status" value="1"/>
</dbReference>
<keyword evidence="3" id="KW-0597">Phosphoprotein</keyword>
<dbReference type="SUPFAM" id="SSF52172">
    <property type="entry name" value="CheY-like"/>
    <property type="match status" value="1"/>
</dbReference>
<reference evidence="6 7" key="1">
    <citation type="submission" date="2023-05" db="EMBL/GenBank/DDBJ databases">
        <authorList>
            <person name="Yin Y."/>
            <person name="Lu Z."/>
        </authorList>
    </citation>
    <scope>NUCLEOTIDE SEQUENCE [LARGE SCALE GENOMIC DNA]</scope>
    <source>
        <strain evidence="6 7">ZM22</strain>
    </source>
</reference>
<accession>A0ABY8SX42</accession>
<dbReference type="Gene3D" id="3.40.50.300">
    <property type="entry name" value="P-loop containing nucleotide triphosphate hydrolases"/>
    <property type="match status" value="1"/>
</dbReference>
<proteinExistence type="predicted"/>
<feature type="domain" description="Response regulatory" evidence="5">
    <location>
        <begin position="6"/>
        <end position="120"/>
    </location>
</feature>
<keyword evidence="1" id="KW-0547">Nucleotide-binding</keyword>
<keyword evidence="7" id="KW-1185">Reference proteome</keyword>
<dbReference type="Gene3D" id="3.40.50.2300">
    <property type="match status" value="1"/>
</dbReference>
<dbReference type="Pfam" id="PF00158">
    <property type="entry name" value="Sigma54_activat"/>
    <property type="match status" value="1"/>
</dbReference>
<dbReference type="SMART" id="SM00448">
    <property type="entry name" value="REC"/>
    <property type="match status" value="1"/>
</dbReference>
<protein>
    <submittedName>
        <fullName evidence="6">Sigma-54 dependent transcriptional regulator</fullName>
    </submittedName>
</protein>
<gene>
    <name evidence="6" type="ORF">QMY55_11120</name>
</gene>
<evidence type="ECO:0000256" key="3">
    <source>
        <dbReference type="PROSITE-ProRule" id="PRU00169"/>
    </source>
</evidence>
<dbReference type="Proteomes" id="UP001240697">
    <property type="component" value="Chromosome"/>
</dbReference>
<dbReference type="InterPro" id="IPR002078">
    <property type="entry name" value="Sigma_54_int"/>
</dbReference>
<sequence length="386" mass="42508">MNSALHVLIVEDDADVAMACEQALQLEGFECGCISSAELALKHLSAEFAGVVISDIRLPRKSGLELLADIRVMDAELPVILITGHGDISMAVQAMKDGAADFLEKPFAPERLIQAARRALERRRHVMEARIREENRQTAAAQDWPLLGQSPAIKLLRRTLQSLAGSEADVLVQGEVGSGKTLVARYLHDASPRGSGNFVVLDCSELMQLGGECWGIGRDFGGLIDQCLERIMQAHGGTLLIADIEEMPQPMQDQLLHVLRERVLVRPGSSDVAVVDCRVIATSHADLLALSRQGLFRPELYYRLSLVTVNLPPLRERREDIAPLFQHFARQAAHSLQRPAPELTLERMQVLLAHDWPGNVRELRKMADGLTQGLEISLSNEAAPQD</sequence>
<dbReference type="PROSITE" id="PS50045">
    <property type="entry name" value="SIGMA54_INTERACT_4"/>
    <property type="match status" value="1"/>
</dbReference>